<evidence type="ECO:0000313" key="2">
    <source>
        <dbReference type="Proteomes" id="UP000297527"/>
    </source>
</evidence>
<dbReference type="Proteomes" id="UP000297527">
    <property type="component" value="Unassembled WGS sequence"/>
</dbReference>
<organism evidence="1 2">
    <name type="scientific">Botryotinia convoluta</name>
    <dbReference type="NCBI Taxonomy" id="54673"/>
    <lineage>
        <taxon>Eukaryota</taxon>
        <taxon>Fungi</taxon>
        <taxon>Dikarya</taxon>
        <taxon>Ascomycota</taxon>
        <taxon>Pezizomycotina</taxon>
        <taxon>Leotiomycetes</taxon>
        <taxon>Helotiales</taxon>
        <taxon>Sclerotiniaceae</taxon>
        <taxon>Botryotinia</taxon>
    </lineage>
</organism>
<proteinExistence type="predicted"/>
<dbReference type="OrthoDB" id="3467523at2759"/>
<reference evidence="1 2" key="1">
    <citation type="submission" date="2017-12" db="EMBL/GenBank/DDBJ databases">
        <title>Comparative genomics of Botrytis spp.</title>
        <authorList>
            <person name="Valero-Jimenez C.A."/>
            <person name="Tapia P."/>
            <person name="Veloso J."/>
            <person name="Silva-Moreno E."/>
            <person name="Staats M."/>
            <person name="Valdes J.H."/>
            <person name="Van Kan J.A.L."/>
        </authorList>
    </citation>
    <scope>NUCLEOTIDE SEQUENCE [LARGE SCALE GENOMIC DNA]</scope>
    <source>
        <strain evidence="1 2">MUCL11595</strain>
    </source>
</reference>
<dbReference type="EMBL" id="PQXN01000092">
    <property type="protein sequence ID" value="TGO55420.1"/>
    <property type="molecule type" value="Genomic_DNA"/>
</dbReference>
<protein>
    <submittedName>
        <fullName evidence="1">Uncharacterized protein</fullName>
    </submittedName>
</protein>
<comment type="caution">
    <text evidence="1">The sequence shown here is derived from an EMBL/GenBank/DDBJ whole genome shotgun (WGS) entry which is preliminary data.</text>
</comment>
<dbReference type="AlphaFoldDB" id="A0A4Z1I971"/>
<evidence type="ECO:0000313" key="1">
    <source>
        <dbReference type="EMBL" id="TGO55420.1"/>
    </source>
</evidence>
<gene>
    <name evidence="1" type="ORF">BCON_0092g00030</name>
</gene>
<name>A0A4Z1I971_9HELO</name>
<keyword evidence="2" id="KW-1185">Reference proteome</keyword>
<sequence length="84" mass="9361">MNVTLPMTIAVDFVLINIRKNSKCHRLIRIPTEAIILGNAGYVSLQKLSDEADSVSKAYIPDEFDAKPSHAAMQSTFWVNNPRS</sequence>
<accession>A0A4Z1I971</accession>